<name>A0A158A5R2_9BURK</name>
<sequence>MKTRNERNGRPLMRTRLMPIVALMAAAILSACGGADGVSSGDIASVAKSASAPSGASDAANQTSTAAGFFDDIFNTQAGSGYYIFGWNSIQSTETGGARGETGMTRTRLGVIDGLDTTLRQSYTPLTGNDALQTSKVVFVAAEGAFPADVLPYDDLGPATKIFQKLPDGFDFGVSGMSTPLYRVKFDVQDVSGQTVTSVADHFQGGHEEARPGGLLPLAGVAPMIVGVVNPLTVNMPRLVFPAGDTTLMPAGSRMYVPTYTAQTTFLRVDLSKKPWPNYTFDQFVKSFGKQVATLGGYRYTTAPGMGAAAYSFTTTDRYLVEYNGEMYSATMITAGDSMALPVSDPMSTKPFPIVAPSPAFNETAAAFLIGQLGASPQQTHKVNVKPSGCYQYGATCNW</sequence>
<comment type="caution">
    <text evidence="2">The sequence shown here is derived from an EMBL/GenBank/DDBJ whole genome shotgun (WGS) entry which is preliminary data.</text>
</comment>
<evidence type="ECO:0000313" key="3">
    <source>
        <dbReference type="Proteomes" id="UP000054870"/>
    </source>
</evidence>
<gene>
    <name evidence="2" type="ORF">AWB75_01792</name>
</gene>
<evidence type="ECO:0008006" key="4">
    <source>
        <dbReference type="Google" id="ProtNLM"/>
    </source>
</evidence>
<keyword evidence="3" id="KW-1185">Reference proteome</keyword>
<feature type="signal peptide" evidence="1">
    <location>
        <begin position="1"/>
        <end position="31"/>
    </location>
</feature>
<dbReference type="RefSeq" id="WP_143746413.1">
    <property type="nucleotide sequence ID" value="NZ_FCOF02000006.1"/>
</dbReference>
<evidence type="ECO:0000313" key="2">
    <source>
        <dbReference type="EMBL" id="SAK53128.1"/>
    </source>
</evidence>
<proteinExistence type="predicted"/>
<dbReference type="Proteomes" id="UP000054870">
    <property type="component" value="Unassembled WGS sequence"/>
</dbReference>
<dbReference type="EMBL" id="FCOF02000006">
    <property type="protein sequence ID" value="SAK53128.1"/>
    <property type="molecule type" value="Genomic_DNA"/>
</dbReference>
<keyword evidence="1" id="KW-0732">Signal</keyword>
<accession>A0A158A5R2</accession>
<dbReference type="AlphaFoldDB" id="A0A158A5R2"/>
<protein>
    <recommendedName>
        <fullName evidence="4">Lipoprotein</fullName>
    </recommendedName>
</protein>
<reference evidence="2" key="1">
    <citation type="submission" date="2016-01" db="EMBL/GenBank/DDBJ databases">
        <authorList>
            <person name="Peeters C."/>
        </authorList>
    </citation>
    <scope>NUCLEOTIDE SEQUENCE [LARGE SCALE GENOMIC DNA]</scope>
    <source>
        <strain evidence="2">LMG 29318</strain>
    </source>
</reference>
<dbReference type="PROSITE" id="PS51257">
    <property type="entry name" value="PROKAR_LIPOPROTEIN"/>
    <property type="match status" value="1"/>
</dbReference>
<dbReference type="OrthoDB" id="9098193at2"/>
<evidence type="ECO:0000256" key="1">
    <source>
        <dbReference type="SAM" id="SignalP"/>
    </source>
</evidence>
<organism evidence="2 3">
    <name type="scientific">Caballeronia catudaia</name>
    <dbReference type="NCBI Taxonomy" id="1777136"/>
    <lineage>
        <taxon>Bacteria</taxon>
        <taxon>Pseudomonadati</taxon>
        <taxon>Pseudomonadota</taxon>
        <taxon>Betaproteobacteria</taxon>
        <taxon>Burkholderiales</taxon>
        <taxon>Burkholderiaceae</taxon>
        <taxon>Caballeronia</taxon>
    </lineage>
</organism>
<feature type="chain" id="PRO_5007620119" description="Lipoprotein" evidence="1">
    <location>
        <begin position="32"/>
        <end position="399"/>
    </location>
</feature>